<organism evidence="1 2">
    <name type="scientific">Hypericibacter terrae</name>
    <dbReference type="NCBI Taxonomy" id="2602015"/>
    <lineage>
        <taxon>Bacteria</taxon>
        <taxon>Pseudomonadati</taxon>
        <taxon>Pseudomonadota</taxon>
        <taxon>Alphaproteobacteria</taxon>
        <taxon>Rhodospirillales</taxon>
        <taxon>Dongiaceae</taxon>
        <taxon>Hypericibacter</taxon>
    </lineage>
</organism>
<keyword evidence="2" id="KW-1185">Reference proteome</keyword>
<dbReference type="EMBL" id="CP042906">
    <property type="protein sequence ID" value="QEX19439.1"/>
    <property type="molecule type" value="Genomic_DNA"/>
</dbReference>
<reference evidence="1 2" key="1">
    <citation type="submission" date="2019-08" db="EMBL/GenBank/DDBJ databases">
        <title>Hyperibacter terrae gen. nov., sp. nov. and Hyperibacter viscosus sp. nov., two new members in the family Rhodospirillaceae isolated from the rhizosphere of Hypericum perforatum.</title>
        <authorList>
            <person name="Noviana Z."/>
        </authorList>
    </citation>
    <scope>NUCLEOTIDE SEQUENCE [LARGE SCALE GENOMIC DNA]</scope>
    <source>
        <strain evidence="1 2">R5913</strain>
    </source>
</reference>
<dbReference type="KEGG" id="htq:FRZ44_47530"/>
<gene>
    <name evidence="1" type="ORF">FRZ44_47530</name>
</gene>
<dbReference type="InterPro" id="IPR009962">
    <property type="entry name" value="DUF1488"/>
</dbReference>
<evidence type="ECO:0000313" key="2">
    <source>
        <dbReference type="Proteomes" id="UP000326202"/>
    </source>
</evidence>
<dbReference type="RefSeq" id="WP_151179501.1">
    <property type="nucleotide sequence ID" value="NZ_CP042906.1"/>
</dbReference>
<accession>A0A5J6MQ18</accession>
<dbReference type="AlphaFoldDB" id="A0A5J6MQ18"/>
<name>A0A5J6MQ18_9PROT</name>
<proteinExistence type="predicted"/>
<evidence type="ECO:0008006" key="3">
    <source>
        <dbReference type="Google" id="ProtNLM"/>
    </source>
</evidence>
<dbReference type="InterPro" id="IPR036692">
    <property type="entry name" value="Shew3726-like_sf"/>
</dbReference>
<evidence type="ECO:0000313" key="1">
    <source>
        <dbReference type="EMBL" id="QEX19439.1"/>
    </source>
</evidence>
<dbReference type="SUPFAM" id="SSF160272">
    <property type="entry name" value="Shew3726-like"/>
    <property type="match status" value="1"/>
</dbReference>
<sequence length="87" mass="10021">MSLSFPNRSRSFDATRRGVRFWGHDRSLEILCFVDESALRRLNPEASNDERSYLAAFDVNCDRIHHVASALYSRRHADFLSLAASDF</sequence>
<dbReference type="Pfam" id="PF07369">
    <property type="entry name" value="DUF1488"/>
    <property type="match status" value="1"/>
</dbReference>
<protein>
    <recommendedName>
        <fullName evidence="3">DUF1488 domain-containing protein</fullName>
    </recommendedName>
</protein>
<dbReference type="Proteomes" id="UP000326202">
    <property type="component" value="Chromosome"/>
</dbReference>
<dbReference type="OrthoDB" id="7360668at2"/>